<dbReference type="FunFam" id="3.40.30.10:FF:000010">
    <property type="entry name" value="Glutathione peroxidase"/>
    <property type="match status" value="1"/>
</dbReference>
<gene>
    <name evidence="4" type="ORF">UFOPK3495_00840</name>
    <name evidence="5" type="ORF">UFOPK4237_00324</name>
</gene>
<sequence length="180" mass="19442">MSNVYNFEVLAADGSTVGMDTYKGKVSLIVNVASKCGLTPQYEGLEALNLANADRGLQILGFPCNQFGGQEPGTADEIADFCSLTYNVTFPILGKIDVNGENADPLYSYLRAQDPGDFGPDSGPIFAHISKTKPEAIGTDEVKWNFTKFLVGRDGNVIRRYEPGVTPEEIAEDLDEVLAP</sequence>
<dbReference type="PIRSF" id="PIRSF000303">
    <property type="entry name" value="Glutathion_perox"/>
    <property type="match status" value="1"/>
</dbReference>
<evidence type="ECO:0000313" key="4">
    <source>
        <dbReference type="EMBL" id="CAB4898701.1"/>
    </source>
</evidence>
<dbReference type="Pfam" id="PF00255">
    <property type="entry name" value="GSHPx"/>
    <property type="match status" value="1"/>
</dbReference>
<dbReference type="EMBL" id="CAFBMC010000037">
    <property type="protein sequence ID" value="CAB4898701.1"/>
    <property type="molecule type" value="Genomic_DNA"/>
</dbReference>
<proteinExistence type="inferred from homology"/>
<reference evidence="4" key="1">
    <citation type="submission" date="2020-05" db="EMBL/GenBank/DDBJ databases">
        <authorList>
            <person name="Chiriac C."/>
            <person name="Salcher M."/>
            <person name="Ghai R."/>
            <person name="Kavagutti S V."/>
        </authorList>
    </citation>
    <scope>NUCLEOTIDE SEQUENCE</scope>
</reference>
<dbReference type="PANTHER" id="PTHR11592:SF78">
    <property type="entry name" value="GLUTATHIONE PEROXIDASE"/>
    <property type="match status" value="1"/>
</dbReference>
<keyword evidence="2" id="KW-0575">Peroxidase</keyword>
<comment type="similarity">
    <text evidence="1">Belongs to the glutathione peroxidase family.</text>
</comment>
<dbReference type="GO" id="GO:0004601">
    <property type="term" value="F:peroxidase activity"/>
    <property type="evidence" value="ECO:0007669"/>
    <property type="project" value="UniProtKB-KW"/>
</dbReference>
<organism evidence="4">
    <name type="scientific">freshwater metagenome</name>
    <dbReference type="NCBI Taxonomy" id="449393"/>
    <lineage>
        <taxon>unclassified sequences</taxon>
        <taxon>metagenomes</taxon>
        <taxon>ecological metagenomes</taxon>
    </lineage>
</organism>
<protein>
    <submittedName>
        <fullName evidence="4">Unannotated protein</fullName>
    </submittedName>
</protein>
<dbReference type="GO" id="GO:0034599">
    <property type="term" value="P:cellular response to oxidative stress"/>
    <property type="evidence" value="ECO:0007669"/>
    <property type="project" value="TreeGrafter"/>
</dbReference>
<dbReference type="InterPro" id="IPR029759">
    <property type="entry name" value="GPX_AS"/>
</dbReference>
<dbReference type="AlphaFoldDB" id="A0A6J7FTF5"/>
<dbReference type="PROSITE" id="PS00460">
    <property type="entry name" value="GLUTATHIONE_PEROXID_1"/>
    <property type="match status" value="1"/>
</dbReference>
<dbReference type="Gene3D" id="3.40.30.10">
    <property type="entry name" value="Glutaredoxin"/>
    <property type="match status" value="1"/>
</dbReference>
<dbReference type="CDD" id="cd00340">
    <property type="entry name" value="GSH_Peroxidase"/>
    <property type="match status" value="1"/>
</dbReference>
<dbReference type="PROSITE" id="PS51355">
    <property type="entry name" value="GLUTATHIONE_PEROXID_3"/>
    <property type="match status" value="1"/>
</dbReference>
<dbReference type="PROSITE" id="PS00763">
    <property type="entry name" value="GLUTATHIONE_PEROXID_2"/>
    <property type="match status" value="1"/>
</dbReference>
<name>A0A6J7FTF5_9ZZZZ</name>
<keyword evidence="3" id="KW-0560">Oxidoreductase</keyword>
<evidence type="ECO:0000256" key="2">
    <source>
        <dbReference type="ARBA" id="ARBA00022559"/>
    </source>
</evidence>
<evidence type="ECO:0000256" key="1">
    <source>
        <dbReference type="ARBA" id="ARBA00006926"/>
    </source>
</evidence>
<dbReference type="SUPFAM" id="SSF52833">
    <property type="entry name" value="Thioredoxin-like"/>
    <property type="match status" value="1"/>
</dbReference>
<dbReference type="InterPro" id="IPR036249">
    <property type="entry name" value="Thioredoxin-like_sf"/>
</dbReference>
<dbReference type="InterPro" id="IPR000889">
    <property type="entry name" value="Glutathione_peroxidase"/>
</dbReference>
<dbReference type="EMBL" id="CAFBPZ010000011">
    <property type="protein sequence ID" value="CAB5035524.1"/>
    <property type="molecule type" value="Genomic_DNA"/>
</dbReference>
<dbReference type="PANTHER" id="PTHR11592">
    <property type="entry name" value="GLUTATHIONE PEROXIDASE"/>
    <property type="match status" value="1"/>
</dbReference>
<dbReference type="InterPro" id="IPR029760">
    <property type="entry name" value="GPX_CS"/>
</dbReference>
<accession>A0A6J7FTF5</accession>
<evidence type="ECO:0000313" key="5">
    <source>
        <dbReference type="EMBL" id="CAB5035524.1"/>
    </source>
</evidence>
<dbReference type="PRINTS" id="PR01011">
    <property type="entry name" value="GLUTPROXDASE"/>
</dbReference>
<evidence type="ECO:0000256" key="3">
    <source>
        <dbReference type="ARBA" id="ARBA00023002"/>
    </source>
</evidence>